<evidence type="ECO:0000256" key="2">
    <source>
        <dbReference type="ARBA" id="ARBA00023125"/>
    </source>
</evidence>
<dbReference type="GO" id="GO:0043138">
    <property type="term" value="F:3'-5' DNA helicase activity"/>
    <property type="evidence" value="ECO:0007669"/>
    <property type="project" value="UniProtKB-EC"/>
</dbReference>
<dbReference type="GO" id="GO:0003677">
    <property type="term" value="F:DNA binding"/>
    <property type="evidence" value="ECO:0007669"/>
    <property type="project" value="UniProtKB-KW"/>
</dbReference>
<dbReference type="OrthoDB" id="5988705at2759"/>
<dbReference type="PANTHER" id="PTHR13710:SF153">
    <property type="entry name" value="RECQ-LIKE DNA HELICASE BLM"/>
    <property type="match status" value="1"/>
</dbReference>
<dbReference type="AlphaFoldDB" id="A0A7D9KAR9"/>
<dbReference type="GO" id="GO:0005737">
    <property type="term" value="C:cytoplasm"/>
    <property type="evidence" value="ECO:0007669"/>
    <property type="project" value="TreeGrafter"/>
</dbReference>
<dbReference type="GO" id="GO:0005634">
    <property type="term" value="C:nucleus"/>
    <property type="evidence" value="ECO:0007669"/>
    <property type="project" value="TreeGrafter"/>
</dbReference>
<proteinExistence type="inferred from homology"/>
<keyword evidence="2" id="KW-0238">DNA-binding</keyword>
<dbReference type="GO" id="GO:0005694">
    <property type="term" value="C:chromosome"/>
    <property type="evidence" value="ECO:0007669"/>
    <property type="project" value="TreeGrafter"/>
</dbReference>
<dbReference type="SUPFAM" id="SSF52540">
    <property type="entry name" value="P-loop containing nucleoside triphosphate hydrolases"/>
    <property type="match status" value="1"/>
</dbReference>
<evidence type="ECO:0000256" key="5">
    <source>
        <dbReference type="ARBA" id="ARBA00034617"/>
    </source>
</evidence>
<evidence type="ECO:0000256" key="3">
    <source>
        <dbReference type="ARBA" id="ARBA00023235"/>
    </source>
</evidence>
<organism evidence="9 10">
    <name type="scientific">Paramuricea clavata</name>
    <name type="common">Red gorgonian</name>
    <name type="synonym">Violescent sea-whip</name>
    <dbReference type="NCBI Taxonomy" id="317549"/>
    <lineage>
        <taxon>Eukaryota</taxon>
        <taxon>Metazoa</taxon>
        <taxon>Cnidaria</taxon>
        <taxon>Anthozoa</taxon>
        <taxon>Octocorallia</taxon>
        <taxon>Malacalcyonacea</taxon>
        <taxon>Plexauridae</taxon>
        <taxon>Paramuricea</taxon>
    </lineage>
</organism>
<dbReference type="InterPro" id="IPR027417">
    <property type="entry name" value="P-loop_NTPase"/>
</dbReference>
<dbReference type="SMART" id="SM00490">
    <property type="entry name" value="HELICc"/>
    <property type="match status" value="1"/>
</dbReference>
<evidence type="ECO:0000256" key="4">
    <source>
        <dbReference type="ARBA" id="ARBA00023242"/>
    </source>
</evidence>
<evidence type="ECO:0000259" key="8">
    <source>
        <dbReference type="PROSITE" id="PS51194"/>
    </source>
</evidence>
<evidence type="ECO:0000256" key="7">
    <source>
        <dbReference type="ARBA" id="ARBA00044542"/>
    </source>
</evidence>
<comment type="catalytic activity">
    <reaction evidence="5">
        <text>Couples ATP hydrolysis with the unwinding of duplex DNA by translocating in the 3'-5' direction.</text>
        <dbReference type="EC" id="5.6.2.4"/>
    </reaction>
</comment>
<keyword evidence="9" id="KW-0378">Hydrolase</keyword>
<dbReference type="EC" id="5.6.2.4" evidence="6"/>
<dbReference type="GO" id="GO:0000724">
    <property type="term" value="P:double-strand break repair via homologous recombination"/>
    <property type="evidence" value="ECO:0007669"/>
    <property type="project" value="TreeGrafter"/>
</dbReference>
<reference evidence="9" key="1">
    <citation type="submission" date="2020-04" db="EMBL/GenBank/DDBJ databases">
        <authorList>
            <person name="Alioto T."/>
            <person name="Alioto T."/>
            <person name="Gomez Garrido J."/>
        </authorList>
    </citation>
    <scope>NUCLEOTIDE SEQUENCE</scope>
    <source>
        <strain evidence="9">A484AB</strain>
    </source>
</reference>
<feature type="domain" description="Helicase C-terminal" evidence="8">
    <location>
        <begin position="3"/>
        <end position="179"/>
    </location>
</feature>
<dbReference type="PROSITE" id="PS51194">
    <property type="entry name" value="HELICASE_CTER"/>
    <property type="match status" value="1"/>
</dbReference>
<dbReference type="Pfam" id="PF00271">
    <property type="entry name" value="Helicase_C"/>
    <property type="match status" value="1"/>
</dbReference>
<dbReference type="InterPro" id="IPR001650">
    <property type="entry name" value="Helicase_C-like"/>
</dbReference>
<keyword evidence="9" id="KW-0347">Helicase</keyword>
<dbReference type="EMBL" id="CACRXK020031992">
    <property type="protein sequence ID" value="CAB4043291.1"/>
    <property type="molecule type" value="Genomic_DNA"/>
</dbReference>
<dbReference type="Gene3D" id="3.40.50.300">
    <property type="entry name" value="P-loop containing nucleotide triphosphate hydrolases"/>
    <property type="match status" value="2"/>
</dbReference>
<keyword evidence="9" id="KW-0067">ATP-binding</keyword>
<accession>A0A7D9KAR9</accession>
<comment type="caution">
    <text evidence="9">The sequence shown here is derived from an EMBL/GenBank/DDBJ whole genome shotgun (WGS) entry which is preliminary data.</text>
</comment>
<name>A0A7D9KAR9_PARCT</name>
<comment type="similarity">
    <text evidence="1">Belongs to the helicase family. RecQ subfamily.</text>
</comment>
<dbReference type="PANTHER" id="PTHR13710">
    <property type="entry name" value="DNA HELICASE RECQ FAMILY MEMBER"/>
    <property type="match status" value="1"/>
</dbReference>
<dbReference type="GO" id="GO:0009378">
    <property type="term" value="F:four-way junction helicase activity"/>
    <property type="evidence" value="ECO:0007669"/>
    <property type="project" value="TreeGrafter"/>
</dbReference>
<keyword evidence="10" id="KW-1185">Reference proteome</keyword>
<keyword evidence="9" id="KW-0547">Nucleotide-binding</keyword>
<sequence>MAAFRDTYSKLHEMRALAPSVKMIALTATSTQHTRKIIMDVLLMENPYIVYESHNKPNIAYSVCYMPKEANKACILDAFQNDKSEIRVLVATIAFGMGINCKGVYRTIHCGPSKNVESFIQETGREGRDGGQSVSFVLYQGLMLNDVDKYMKQYVKTDCCRRSYLLFKTLIFVQMSKPLCHNICAVTIVHVEHLNVVKFPYSDEEETVTPVGTRTVSDKQQNEILSLLESYHKLALKDLIRKSGLIGLSTSSIKFLLGFSELQISQVLENCDKLFSLDDVVKYVEIWDIRHTHKIMDIINRTFGDGCNIQLDETCEESDDSDDDYLDIPEEWNILLNDDLLDLAVDNLSSF</sequence>
<evidence type="ECO:0000313" key="10">
    <source>
        <dbReference type="Proteomes" id="UP001152795"/>
    </source>
</evidence>
<keyword evidence="3" id="KW-0413">Isomerase</keyword>
<evidence type="ECO:0000313" key="9">
    <source>
        <dbReference type="EMBL" id="CAB4043291.1"/>
    </source>
</evidence>
<dbReference type="Proteomes" id="UP001152795">
    <property type="component" value="Unassembled WGS sequence"/>
</dbReference>
<evidence type="ECO:0000256" key="1">
    <source>
        <dbReference type="ARBA" id="ARBA00005446"/>
    </source>
</evidence>
<evidence type="ECO:0000256" key="6">
    <source>
        <dbReference type="ARBA" id="ARBA00034808"/>
    </source>
</evidence>
<gene>
    <name evidence="9" type="ORF">PACLA_8A019282</name>
</gene>
<keyword evidence="4" id="KW-0539">Nucleus</keyword>
<protein>
    <recommendedName>
        <fullName evidence="6">DNA 3'-5' helicase</fullName>
        <ecNumber evidence="6">5.6.2.4</ecNumber>
    </recommendedName>
    <alternativeName>
        <fullName evidence="7">DNA 3'-5' helicase BLM</fullName>
    </alternativeName>
</protein>